<feature type="compositionally biased region" description="Acidic residues" evidence="1">
    <location>
        <begin position="1"/>
        <end position="10"/>
    </location>
</feature>
<dbReference type="GO" id="GO:0043005">
    <property type="term" value="C:neuron projection"/>
    <property type="evidence" value="ECO:0007669"/>
    <property type="project" value="TreeGrafter"/>
</dbReference>
<dbReference type="GO" id="GO:0007399">
    <property type="term" value="P:nervous system development"/>
    <property type="evidence" value="ECO:0007669"/>
    <property type="project" value="TreeGrafter"/>
</dbReference>
<dbReference type="InterPro" id="IPR024883">
    <property type="entry name" value="Neurensin"/>
</dbReference>
<dbReference type="AlphaFoldDB" id="A0AAE1KG42"/>
<feature type="transmembrane region" description="Helical" evidence="2">
    <location>
        <begin position="148"/>
        <end position="175"/>
    </location>
</feature>
<keyword evidence="2" id="KW-1133">Transmembrane helix</keyword>
<keyword evidence="4" id="KW-1185">Reference proteome</keyword>
<protein>
    <submittedName>
        <fullName evidence="3">Uncharacterized protein</fullName>
    </submittedName>
</protein>
<dbReference type="GO" id="GO:0043025">
    <property type="term" value="C:neuronal cell body"/>
    <property type="evidence" value="ECO:0007669"/>
    <property type="project" value="TreeGrafter"/>
</dbReference>
<comment type="caution">
    <text evidence="3">The sequence shown here is derived from an EMBL/GenBank/DDBJ whole genome shotgun (WGS) entry which is preliminary data.</text>
</comment>
<reference evidence="3" key="1">
    <citation type="submission" date="2023-10" db="EMBL/GenBank/DDBJ databases">
        <title>Genome assemblies of two species of porcelain crab, Petrolisthes cinctipes and Petrolisthes manimaculis (Anomura: Porcellanidae).</title>
        <authorList>
            <person name="Angst P."/>
        </authorList>
    </citation>
    <scope>NUCLEOTIDE SEQUENCE</scope>
    <source>
        <strain evidence="3">PB745_01</strain>
        <tissue evidence="3">Gill</tissue>
    </source>
</reference>
<evidence type="ECO:0000256" key="2">
    <source>
        <dbReference type="SAM" id="Phobius"/>
    </source>
</evidence>
<organism evidence="3 4">
    <name type="scientific">Petrolisthes cinctipes</name>
    <name type="common">Flat porcelain crab</name>
    <dbReference type="NCBI Taxonomy" id="88211"/>
    <lineage>
        <taxon>Eukaryota</taxon>
        <taxon>Metazoa</taxon>
        <taxon>Ecdysozoa</taxon>
        <taxon>Arthropoda</taxon>
        <taxon>Crustacea</taxon>
        <taxon>Multicrustacea</taxon>
        <taxon>Malacostraca</taxon>
        <taxon>Eumalacostraca</taxon>
        <taxon>Eucarida</taxon>
        <taxon>Decapoda</taxon>
        <taxon>Pleocyemata</taxon>
        <taxon>Anomura</taxon>
        <taxon>Galatheoidea</taxon>
        <taxon>Porcellanidae</taxon>
        <taxon>Petrolisthes</taxon>
    </lineage>
</organism>
<keyword evidence="2" id="KW-0812">Transmembrane</keyword>
<dbReference type="PANTHER" id="PTHR14796">
    <property type="entry name" value="NEURENSIN 1-RELATED"/>
    <property type="match status" value="1"/>
</dbReference>
<feature type="compositionally biased region" description="Basic and acidic residues" evidence="1">
    <location>
        <begin position="76"/>
        <end position="87"/>
    </location>
</feature>
<dbReference type="Pfam" id="PF14927">
    <property type="entry name" value="Neurensin"/>
    <property type="match status" value="1"/>
</dbReference>
<accession>A0AAE1KG42</accession>
<feature type="transmembrane region" description="Helical" evidence="2">
    <location>
        <begin position="195"/>
        <end position="216"/>
    </location>
</feature>
<evidence type="ECO:0000313" key="4">
    <source>
        <dbReference type="Proteomes" id="UP001286313"/>
    </source>
</evidence>
<evidence type="ECO:0000313" key="3">
    <source>
        <dbReference type="EMBL" id="KAK3872589.1"/>
    </source>
</evidence>
<gene>
    <name evidence="3" type="ORF">Pcinc_022329</name>
</gene>
<feature type="region of interest" description="Disordered" evidence="1">
    <location>
        <begin position="238"/>
        <end position="268"/>
    </location>
</feature>
<dbReference type="PANTHER" id="PTHR14796:SF3">
    <property type="entry name" value="NEURENSIN 1-LIKE-RELATED"/>
    <property type="match status" value="1"/>
</dbReference>
<feature type="region of interest" description="Disordered" evidence="1">
    <location>
        <begin position="1"/>
        <end position="87"/>
    </location>
</feature>
<dbReference type="GO" id="GO:0030133">
    <property type="term" value="C:transport vesicle"/>
    <property type="evidence" value="ECO:0007669"/>
    <property type="project" value="InterPro"/>
</dbReference>
<sequence length="268" mass="28720">MEDSETEAAETEPLVRQSGTTPAAAPITGGGTGTATRSEGRQAGRGHTLGRPRLSLVPETSEKSVEDDNGQVQTDRNGRDASPSRHLETPTRVCPFFGVKNYLHHFYEKQDINNAAIYEDYRPQGGDQVLLVRQGEGRCSSSVFRLSLVLGGLLLLLGAIAFIIAAFAARATVIASQEGREVSDEDLAQQAQVDALLLVGLVAATLGSTTLAAALVSRTFCSRTEEAPYPFQFSQYPLEPPLSPSDKKVPATQRVTQVQPSPALIPYP</sequence>
<dbReference type="EMBL" id="JAWQEG010002343">
    <property type="protein sequence ID" value="KAK3872589.1"/>
    <property type="molecule type" value="Genomic_DNA"/>
</dbReference>
<evidence type="ECO:0000256" key="1">
    <source>
        <dbReference type="SAM" id="MobiDB-lite"/>
    </source>
</evidence>
<dbReference type="Proteomes" id="UP001286313">
    <property type="component" value="Unassembled WGS sequence"/>
</dbReference>
<proteinExistence type="predicted"/>
<name>A0AAE1KG42_PETCI</name>
<keyword evidence="2" id="KW-0472">Membrane</keyword>